<dbReference type="EMBL" id="CP002216">
    <property type="protein sequence ID" value="ADQ03991.1"/>
    <property type="molecule type" value="Genomic_DNA"/>
</dbReference>
<protein>
    <submittedName>
        <fullName evidence="1">Uncharacterized protein</fullName>
    </submittedName>
</protein>
<sequence length="161" mass="16399">MHAVYAYAGASKNNQSITFPLSVSGGGKSGPINYSAYGNVLKTETELKVQIYKEKNYITNENNSGKGVSASAGVTLVEAGASVGIGRVSYNTSIAQGKAEIGGKAEASLKNLSLNAGIEAGVYLIEWKNTIGAKIGGVSVEVGGSLKAGVGGEIKGEINKN</sequence>
<gene>
    <name evidence="1" type="ordered locus">Calow_0405</name>
</gene>
<evidence type="ECO:0000313" key="1">
    <source>
        <dbReference type="EMBL" id="ADQ03991.1"/>
    </source>
</evidence>
<keyword evidence="2" id="KW-1185">Reference proteome</keyword>
<reference key="1">
    <citation type="submission" date="2010-09" db="EMBL/GenBank/DDBJ databases">
        <title>Complete sequence of Caldicellulosiruptor owensensis OL.</title>
        <authorList>
            <consortium name="US DOE Joint Genome Institute"/>
            <person name="Lucas S."/>
            <person name="Copeland A."/>
            <person name="Lapidus A."/>
            <person name="Cheng J.-F."/>
            <person name="Bruce D."/>
            <person name="Goodwin L."/>
            <person name="Pitluck S."/>
            <person name="Davenport K."/>
            <person name="Detter J.C."/>
            <person name="Han C."/>
            <person name="Tapia R."/>
            <person name="Land M."/>
            <person name="Hauser L."/>
            <person name="Chang Y.-J."/>
            <person name="Jeffries C."/>
            <person name="Kyrpides N."/>
            <person name="Ivanova N."/>
            <person name="Mikhailova N."/>
            <person name="Blumer-Schuette S.E."/>
            <person name="Kelly R.M."/>
            <person name="Woyke T."/>
        </authorList>
    </citation>
    <scope>NUCLEOTIDE SEQUENCE</scope>
    <source>
        <strain>OL</strain>
    </source>
</reference>
<dbReference type="HOGENOM" id="CLU_1640658_0_0_9"/>
<dbReference type="AlphaFoldDB" id="E4Q3V6"/>
<dbReference type="STRING" id="632518.Calow_0405"/>
<dbReference type="Proteomes" id="UP000006889">
    <property type="component" value="Chromosome"/>
</dbReference>
<reference evidence="1 2" key="2">
    <citation type="journal article" date="2011" name="J. Bacteriol.">
        <title>Complete genome sequences for the anaerobic, extremely thermophilic plant biomass-degrading bacteria Caldicellulosiruptor hydrothermalis, Caldicellulosiruptor kristjanssonii, Caldicellulosiruptor kronotskyensis, Caldicellulosiruptor owensenis, and Caldicellulosiruptor lactoaceticus.</title>
        <authorList>
            <person name="Blumer-Schuette S.E."/>
            <person name="Ozdemir I."/>
            <person name="Mistry D."/>
            <person name="Lucas S."/>
            <person name="Lapidus A."/>
            <person name="Cheng J.F."/>
            <person name="Goodwin L.A."/>
            <person name="Pitluck S."/>
            <person name="Land M.L."/>
            <person name="Hauser L.J."/>
            <person name="Woyke T."/>
            <person name="Mikhailova N."/>
            <person name="Pati A."/>
            <person name="Kyrpides N.C."/>
            <person name="Ivanova N."/>
            <person name="Detter J.C."/>
            <person name="Walston-Davenport K."/>
            <person name="Han S."/>
            <person name="Adams M.W."/>
            <person name="Kelly R.M."/>
        </authorList>
    </citation>
    <scope>NUCLEOTIDE SEQUENCE [LARGE SCALE GENOMIC DNA]</scope>
    <source>
        <strain evidence="2">ATCC 700167 / DSM 13100 / OL</strain>
    </source>
</reference>
<dbReference type="RefSeq" id="WP_013411403.1">
    <property type="nucleotide sequence ID" value="NC_014657.1"/>
</dbReference>
<evidence type="ECO:0000313" key="2">
    <source>
        <dbReference type="Proteomes" id="UP000006889"/>
    </source>
</evidence>
<name>E4Q3V6_CALOW</name>
<organism evidence="1 2">
    <name type="scientific">Caldicellulosiruptor owensensis (strain ATCC 700167 / DSM 13100 / OL)</name>
    <dbReference type="NCBI Taxonomy" id="632518"/>
    <lineage>
        <taxon>Bacteria</taxon>
        <taxon>Bacillati</taxon>
        <taxon>Bacillota</taxon>
        <taxon>Bacillota incertae sedis</taxon>
        <taxon>Caldicellulosiruptorales</taxon>
        <taxon>Caldicellulosiruptoraceae</taxon>
        <taxon>Caldicellulosiruptor</taxon>
    </lineage>
</organism>
<proteinExistence type="predicted"/>
<accession>E4Q3V6</accession>
<dbReference type="KEGG" id="cow:Calow_0405"/>